<evidence type="ECO:0000313" key="3">
    <source>
        <dbReference type="Proteomes" id="UP000765509"/>
    </source>
</evidence>
<comment type="caution">
    <text evidence="2">The sequence shown here is derived from an EMBL/GenBank/DDBJ whole genome shotgun (WGS) entry which is preliminary data.</text>
</comment>
<protein>
    <submittedName>
        <fullName evidence="2">Uncharacterized protein</fullName>
    </submittedName>
</protein>
<proteinExistence type="predicted"/>
<dbReference type="EMBL" id="AVOT02006389">
    <property type="protein sequence ID" value="MBW0481427.1"/>
    <property type="molecule type" value="Genomic_DNA"/>
</dbReference>
<dbReference type="AlphaFoldDB" id="A0A9Q3CEX5"/>
<feature type="region of interest" description="Disordered" evidence="1">
    <location>
        <begin position="31"/>
        <end position="50"/>
    </location>
</feature>
<keyword evidence="3" id="KW-1185">Reference proteome</keyword>
<evidence type="ECO:0000313" key="2">
    <source>
        <dbReference type="EMBL" id="MBW0481427.1"/>
    </source>
</evidence>
<gene>
    <name evidence="2" type="ORF">O181_021142</name>
</gene>
<name>A0A9Q3CEX5_9BASI</name>
<accession>A0A9Q3CEX5</accession>
<organism evidence="2 3">
    <name type="scientific">Austropuccinia psidii MF-1</name>
    <dbReference type="NCBI Taxonomy" id="1389203"/>
    <lineage>
        <taxon>Eukaryota</taxon>
        <taxon>Fungi</taxon>
        <taxon>Dikarya</taxon>
        <taxon>Basidiomycota</taxon>
        <taxon>Pucciniomycotina</taxon>
        <taxon>Pucciniomycetes</taxon>
        <taxon>Pucciniales</taxon>
        <taxon>Sphaerophragmiaceae</taxon>
        <taxon>Austropuccinia</taxon>
    </lineage>
</organism>
<evidence type="ECO:0000256" key="1">
    <source>
        <dbReference type="SAM" id="MobiDB-lite"/>
    </source>
</evidence>
<dbReference type="Proteomes" id="UP000765509">
    <property type="component" value="Unassembled WGS sequence"/>
</dbReference>
<reference evidence="2" key="1">
    <citation type="submission" date="2021-03" db="EMBL/GenBank/DDBJ databases">
        <title>Draft genome sequence of rust myrtle Austropuccinia psidii MF-1, a brazilian biotype.</title>
        <authorList>
            <person name="Quecine M.C."/>
            <person name="Pachon D.M.R."/>
            <person name="Bonatelli M.L."/>
            <person name="Correr F.H."/>
            <person name="Franceschini L.M."/>
            <person name="Leite T.F."/>
            <person name="Margarido G.R.A."/>
            <person name="Almeida C.A."/>
            <person name="Ferrarezi J.A."/>
            <person name="Labate C.A."/>
        </authorList>
    </citation>
    <scope>NUCLEOTIDE SEQUENCE</scope>
    <source>
        <strain evidence="2">MF-1</strain>
    </source>
</reference>
<sequence length="83" mass="8554">MCRSLISDEIIVGCHGPITLILGVVAGQRSASSEAPDSDDSRDSSTIIEESSGSGLIGWISSTMPTSEVWVSSTTCATAFDSS</sequence>